<feature type="compositionally biased region" description="Polar residues" evidence="1">
    <location>
        <begin position="319"/>
        <end position="329"/>
    </location>
</feature>
<dbReference type="AlphaFoldDB" id="A0A5C3LCJ2"/>
<evidence type="ECO:0000313" key="4">
    <source>
        <dbReference type="EMBL" id="TFK30332.1"/>
    </source>
</evidence>
<evidence type="ECO:0008006" key="6">
    <source>
        <dbReference type="Google" id="ProtNLM"/>
    </source>
</evidence>
<feature type="compositionally biased region" description="Polar residues" evidence="1">
    <location>
        <begin position="417"/>
        <end position="428"/>
    </location>
</feature>
<keyword evidence="5" id="KW-1185">Reference proteome</keyword>
<gene>
    <name evidence="4" type="ORF">FA15DRAFT_662274</name>
</gene>
<evidence type="ECO:0000256" key="1">
    <source>
        <dbReference type="SAM" id="MobiDB-lite"/>
    </source>
</evidence>
<feature type="compositionally biased region" description="Polar residues" evidence="1">
    <location>
        <begin position="470"/>
        <end position="481"/>
    </location>
</feature>
<feature type="chain" id="PRO_5023024566" description="Mid2 domain-containing protein" evidence="3">
    <location>
        <begin position="21"/>
        <end position="481"/>
    </location>
</feature>
<feature type="region of interest" description="Disordered" evidence="1">
    <location>
        <begin position="397"/>
        <end position="481"/>
    </location>
</feature>
<dbReference type="STRING" id="230819.A0A5C3LCJ2"/>
<feature type="region of interest" description="Disordered" evidence="1">
    <location>
        <begin position="215"/>
        <end position="244"/>
    </location>
</feature>
<evidence type="ECO:0000313" key="5">
    <source>
        <dbReference type="Proteomes" id="UP000307440"/>
    </source>
</evidence>
<name>A0A5C3LCJ2_COPMA</name>
<keyword evidence="3" id="KW-0732">Signal</keyword>
<keyword evidence="2" id="KW-0472">Membrane</keyword>
<keyword evidence="2" id="KW-1133">Transmembrane helix</keyword>
<accession>A0A5C3LCJ2</accession>
<dbReference type="OrthoDB" id="2591431at2759"/>
<feature type="region of interest" description="Disordered" evidence="1">
    <location>
        <begin position="286"/>
        <end position="382"/>
    </location>
</feature>
<keyword evidence="2" id="KW-0812">Transmembrane</keyword>
<feature type="signal peptide" evidence="3">
    <location>
        <begin position="1"/>
        <end position="20"/>
    </location>
</feature>
<feature type="compositionally biased region" description="Low complexity" evidence="1">
    <location>
        <begin position="360"/>
        <end position="372"/>
    </location>
</feature>
<dbReference type="Proteomes" id="UP000307440">
    <property type="component" value="Unassembled WGS sequence"/>
</dbReference>
<dbReference type="EMBL" id="ML210146">
    <property type="protein sequence ID" value="TFK30332.1"/>
    <property type="molecule type" value="Genomic_DNA"/>
</dbReference>
<dbReference type="CDD" id="cd12087">
    <property type="entry name" value="TM_EGFR-like"/>
    <property type="match status" value="1"/>
</dbReference>
<feature type="transmembrane region" description="Helical" evidence="2">
    <location>
        <begin position="254"/>
        <end position="277"/>
    </location>
</feature>
<reference evidence="4 5" key="1">
    <citation type="journal article" date="2019" name="Nat. Ecol. Evol.">
        <title>Megaphylogeny resolves global patterns of mushroom evolution.</title>
        <authorList>
            <person name="Varga T."/>
            <person name="Krizsan K."/>
            <person name="Foldi C."/>
            <person name="Dima B."/>
            <person name="Sanchez-Garcia M."/>
            <person name="Sanchez-Ramirez S."/>
            <person name="Szollosi G.J."/>
            <person name="Szarkandi J.G."/>
            <person name="Papp V."/>
            <person name="Albert L."/>
            <person name="Andreopoulos W."/>
            <person name="Angelini C."/>
            <person name="Antonin V."/>
            <person name="Barry K.W."/>
            <person name="Bougher N.L."/>
            <person name="Buchanan P."/>
            <person name="Buyck B."/>
            <person name="Bense V."/>
            <person name="Catcheside P."/>
            <person name="Chovatia M."/>
            <person name="Cooper J."/>
            <person name="Damon W."/>
            <person name="Desjardin D."/>
            <person name="Finy P."/>
            <person name="Geml J."/>
            <person name="Haridas S."/>
            <person name="Hughes K."/>
            <person name="Justo A."/>
            <person name="Karasinski D."/>
            <person name="Kautmanova I."/>
            <person name="Kiss B."/>
            <person name="Kocsube S."/>
            <person name="Kotiranta H."/>
            <person name="LaButti K.M."/>
            <person name="Lechner B.E."/>
            <person name="Liimatainen K."/>
            <person name="Lipzen A."/>
            <person name="Lukacs Z."/>
            <person name="Mihaltcheva S."/>
            <person name="Morgado L.N."/>
            <person name="Niskanen T."/>
            <person name="Noordeloos M.E."/>
            <person name="Ohm R.A."/>
            <person name="Ortiz-Santana B."/>
            <person name="Ovrebo C."/>
            <person name="Racz N."/>
            <person name="Riley R."/>
            <person name="Savchenko A."/>
            <person name="Shiryaev A."/>
            <person name="Soop K."/>
            <person name="Spirin V."/>
            <person name="Szebenyi C."/>
            <person name="Tomsovsky M."/>
            <person name="Tulloss R.E."/>
            <person name="Uehling J."/>
            <person name="Grigoriev I.V."/>
            <person name="Vagvolgyi C."/>
            <person name="Papp T."/>
            <person name="Martin F.M."/>
            <person name="Miettinen O."/>
            <person name="Hibbett D.S."/>
            <person name="Nagy L.G."/>
        </authorList>
    </citation>
    <scope>NUCLEOTIDE SEQUENCE [LARGE SCALE GENOMIC DNA]</scope>
    <source>
        <strain evidence="4 5">CBS 121175</strain>
    </source>
</reference>
<evidence type="ECO:0000256" key="3">
    <source>
        <dbReference type="SAM" id="SignalP"/>
    </source>
</evidence>
<sequence length="481" mass="50543">MVPLLSLLCSLLLSISSVSAFGFTAGSLSECDDFSIEWSGGTGPYQLLLSPSFGTPQNISIPPSAFSNGRGSYSMQLTYPKDQLLVLTMSDATGFGAGGSTDVMTVGLSQGGSCNSTDPGTAFPFQLNFALLQCRPYLFEGFGQAIQPVSIWIIVPGGTSMVVQPEVGTETFSWFARMAAGTSAIFLMTDAEGRQGGASEIKTVGATGERSCLDDQALSSTSRPAPASSTRPNQSTTETSAAAAASSEGVPISAIAGTVIGSLLFLAVIVTLGLFFLKSIAKKRKRTREVKKRVGTTSYQSESRDGYHAHPYGPAQPPYFSQSSITLPSAENPFKDSASHYSHSDAGHLNDPFQSSPFQASAHHSMPSPSSADPFNGAPILSPLDLNHSTSFLLEGANSQSRAHDSMAPSRSDMADDTQSSHLTSQYLSAPRTRSPPSSTRSGTIRSQPPTRRGTMKFAVVNPSPPPSPVTTLEHPTTSSS</sequence>
<proteinExistence type="predicted"/>
<protein>
    <recommendedName>
        <fullName evidence="6">Mid2 domain-containing protein</fullName>
    </recommendedName>
</protein>
<feature type="compositionally biased region" description="Low complexity" evidence="1">
    <location>
        <begin position="429"/>
        <end position="447"/>
    </location>
</feature>
<evidence type="ECO:0000256" key="2">
    <source>
        <dbReference type="SAM" id="Phobius"/>
    </source>
</evidence>
<organism evidence="4 5">
    <name type="scientific">Coprinopsis marcescibilis</name>
    <name type="common">Agaric fungus</name>
    <name type="synonym">Psathyrella marcescibilis</name>
    <dbReference type="NCBI Taxonomy" id="230819"/>
    <lineage>
        <taxon>Eukaryota</taxon>
        <taxon>Fungi</taxon>
        <taxon>Dikarya</taxon>
        <taxon>Basidiomycota</taxon>
        <taxon>Agaricomycotina</taxon>
        <taxon>Agaricomycetes</taxon>
        <taxon>Agaricomycetidae</taxon>
        <taxon>Agaricales</taxon>
        <taxon>Agaricineae</taxon>
        <taxon>Psathyrellaceae</taxon>
        <taxon>Coprinopsis</taxon>
    </lineage>
</organism>
<feature type="compositionally biased region" description="Basic and acidic residues" evidence="1">
    <location>
        <begin position="333"/>
        <end position="348"/>
    </location>
</feature>
<feature type="compositionally biased region" description="Low complexity" evidence="1">
    <location>
        <begin position="219"/>
        <end position="244"/>
    </location>
</feature>